<evidence type="ECO:0000313" key="2">
    <source>
        <dbReference type="Proteomes" id="UP001476798"/>
    </source>
</evidence>
<gene>
    <name evidence="1" type="ORF">GOODEAATRI_030544</name>
</gene>
<dbReference type="Proteomes" id="UP001476798">
    <property type="component" value="Unassembled WGS sequence"/>
</dbReference>
<evidence type="ECO:0000313" key="1">
    <source>
        <dbReference type="EMBL" id="MEQ2160152.1"/>
    </source>
</evidence>
<dbReference type="EMBL" id="JAHRIO010004863">
    <property type="protein sequence ID" value="MEQ2160152.1"/>
    <property type="molecule type" value="Genomic_DNA"/>
</dbReference>
<reference evidence="1 2" key="1">
    <citation type="submission" date="2021-06" db="EMBL/GenBank/DDBJ databases">
        <authorList>
            <person name="Palmer J.M."/>
        </authorList>
    </citation>
    <scope>NUCLEOTIDE SEQUENCE [LARGE SCALE GENOMIC DNA]</scope>
    <source>
        <strain evidence="1 2">GA_2019</strain>
        <tissue evidence="1">Muscle</tissue>
    </source>
</reference>
<name>A0ABV0MQ14_9TELE</name>
<keyword evidence="2" id="KW-1185">Reference proteome</keyword>
<accession>A0ABV0MQ14</accession>
<organism evidence="1 2">
    <name type="scientific">Goodea atripinnis</name>
    <dbReference type="NCBI Taxonomy" id="208336"/>
    <lineage>
        <taxon>Eukaryota</taxon>
        <taxon>Metazoa</taxon>
        <taxon>Chordata</taxon>
        <taxon>Craniata</taxon>
        <taxon>Vertebrata</taxon>
        <taxon>Euteleostomi</taxon>
        <taxon>Actinopterygii</taxon>
        <taxon>Neopterygii</taxon>
        <taxon>Teleostei</taxon>
        <taxon>Neoteleostei</taxon>
        <taxon>Acanthomorphata</taxon>
        <taxon>Ovalentaria</taxon>
        <taxon>Atherinomorphae</taxon>
        <taxon>Cyprinodontiformes</taxon>
        <taxon>Goodeidae</taxon>
        <taxon>Goodea</taxon>
    </lineage>
</organism>
<protein>
    <submittedName>
        <fullName evidence="1">Uncharacterized protein</fullName>
    </submittedName>
</protein>
<comment type="caution">
    <text evidence="1">The sequence shown here is derived from an EMBL/GenBank/DDBJ whole genome shotgun (WGS) entry which is preliminary data.</text>
</comment>
<sequence length="157" mass="17556">MCWGGQFHDKLSILSVTVVGSPSGMRWSGGQGDWTHTSSLSFITPSRLTFLRLTSRPLRIQREHRLFLWESTHHKWPGCVRLEVQSTGSSSTHPQRRGQYHHQLSSAPAWSGCVIKAARTRCTSTTVSTTCDRSPKHSPPITRQSLCLSGIQHMGFT</sequence>
<proteinExistence type="predicted"/>